<keyword evidence="2" id="KW-0812">Transmembrane</keyword>
<accession>A0AAV3NXN8</accession>
<protein>
    <submittedName>
        <fullName evidence="2">Transmembrane signal receptor</fullName>
    </submittedName>
</protein>
<sequence>MLVYVDDILVTGTCSRVVSAFIAALNARFVTGDLGDLNFFLGIKVVSRPDGSLLLSQRQYMVDILAKSNMLACKPAFTPLPITPVPISREDAPPDPTTYRQILGSLHYLTLTCLDLSFAVNKACQYMHDPQVEHMVMVKRILHYVKAMLDLGLVIIPSYFSVQAFSDADWADSVSNRRSTGGYLVYMGPNLVSWQSKKQCTVARSSIECEYKALANCAAELSWLVSLLGELHVPISAAPVLWCDNLGATFLSANPVFHARTKHIEIDFHFVREKVARKELVVRFISTKESLADILTKPLSHVRFKFFIAKLRLVCRVTSACEGSIGRDAPP</sequence>
<dbReference type="InterPro" id="IPR043502">
    <property type="entry name" value="DNA/RNA_pol_sf"/>
</dbReference>
<dbReference type="PANTHER" id="PTHR11439:SF450">
    <property type="entry name" value="REVERSE TRANSCRIPTASE TY1_COPIA-TYPE DOMAIN-CONTAINING PROTEIN"/>
    <property type="match status" value="1"/>
</dbReference>
<comment type="caution">
    <text evidence="2">The sequence shown here is derived from an EMBL/GenBank/DDBJ whole genome shotgun (WGS) entry which is preliminary data.</text>
</comment>
<organism evidence="2 3">
    <name type="scientific">Lithospermum erythrorhizon</name>
    <name type="common">Purple gromwell</name>
    <name type="synonym">Lithospermum officinale var. erythrorhizon</name>
    <dbReference type="NCBI Taxonomy" id="34254"/>
    <lineage>
        <taxon>Eukaryota</taxon>
        <taxon>Viridiplantae</taxon>
        <taxon>Streptophyta</taxon>
        <taxon>Embryophyta</taxon>
        <taxon>Tracheophyta</taxon>
        <taxon>Spermatophyta</taxon>
        <taxon>Magnoliopsida</taxon>
        <taxon>eudicotyledons</taxon>
        <taxon>Gunneridae</taxon>
        <taxon>Pentapetalae</taxon>
        <taxon>asterids</taxon>
        <taxon>lamiids</taxon>
        <taxon>Boraginales</taxon>
        <taxon>Boraginaceae</taxon>
        <taxon>Boraginoideae</taxon>
        <taxon>Lithospermeae</taxon>
        <taxon>Lithospermum</taxon>
    </lineage>
</organism>
<evidence type="ECO:0000259" key="1">
    <source>
        <dbReference type="Pfam" id="PF07727"/>
    </source>
</evidence>
<dbReference type="SUPFAM" id="SSF56672">
    <property type="entry name" value="DNA/RNA polymerases"/>
    <property type="match status" value="1"/>
</dbReference>
<dbReference type="PANTHER" id="PTHR11439">
    <property type="entry name" value="GAG-POL-RELATED RETROTRANSPOSON"/>
    <property type="match status" value="1"/>
</dbReference>
<feature type="domain" description="Reverse transcriptase Ty1/copia-type" evidence="1">
    <location>
        <begin position="3"/>
        <end position="80"/>
    </location>
</feature>
<proteinExistence type="predicted"/>
<dbReference type="EMBL" id="BAABME010000603">
    <property type="protein sequence ID" value="GAA0144099.1"/>
    <property type="molecule type" value="Genomic_DNA"/>
</dbReference>
<name>A0AAV3NXN8_LITER</name>
<keyword evidence="2" id="KW-0472">Membrane</keyword>
<dbReference type="Proteomes" id="UP001454036">
    <property type="component" value="Unassembled WGS sequence"/>
</dbReference>
<dbReference type="AlphaFoldDB" id="A0AAV3NXN8"/>
<evidence type="ECO:0000313" key="3">
    <source>
        <dbReference type="Proteomes" id="UP001454036"/>
    </source>
</evidence>
<dbReference type="CDD" id="cd09272">
    <property type="entry name" value="RNase_HI_RT_Ty1"/>
    <property type="match status" value="1"/>
</dbReference>
<dbReference type="Pfam" id="PF07727">
    <property type="entry name" value="RVT_2"/>
    <property type="match status" value="1"/>
</dbReference>
<keyword evidence="2" id="KW-0675">Receptor</keyword>
<reference evidence="2 3" key="1">
    <citation type="submission" date="2024-01" db="EMBL/GenBank/DDBJ databases">
        <title>The complete chloroplast genome sequence of Lithospermum erythrorhizon: insights into the phylogenetic relationship among Boraginaceae species and the maternal lineages of purple gromwells.</title>
        <authorList>
            <person name="Okada T."/>
            <person name="Watanabe K."/>
        </authorList>
    </citation>
    <scope>NUCLEOTIDE SEQUENCE [LARGE SCALE GENOMIC DNA]</scope>
</reference>
<evidence type="ECO:0000313" key="2">
    <source>
        <dbReference type="EMBL" id="GAA0144099.1"/>
    </source>
</evidence>
<gene>
    <name evidence="2" type="ORF">LIER_04630</name>
</gene>
<keyword evidence="3" id="KW-1185">Reference proteome</keyword>
<dbReference type="InterPro" id="IPR013103">
    <property type="entry name" value="RVT_2"/>
</dbReference>